<gene>
    <name evidence="3" type="ORF">EUB48_15425</name>
</gene>
<accession>A0A515DDN3</accession>
<dbReference type="Gene3D" id="1.10.10.2830">
    <property type="match status" value="1"/>
</dbReference>
<evidence type="ECO:0000256" key="1">
    <source>
        <dbReference type="SAM" id="MobiDB-lite"/>
    </source>
</evidence>
<dbReference type="AlphaFoldDB" id="A0A515DDN3"/>
<dbReference type="EMBL" id="CP035503">
    <property type="protein sequence ID" value="QDL38523.1"/>
    <property type="molecule type" value="Genomic_DNA"/>
</dbReference>
<dbReference type="GO" id="GO:0007059">
    <property type="term" value="P:chromosome segregation"/>
    <property type="evidence" value="ECO:0007669"/>
    <property type="project" value="TreeGrafter"/>
</dbReference>
<dbReference type="SUPFAM" id="SSF109709">
    <property type="entry name" value="KorB DNA-binding domain-like"/>
    <property type="match status" value="1"/>
</dbReference>
<organism evidence="3 4">
    <name type="scientific">Rhodoferax sediminis</name>
    <dbReference type="NCBI Taxonomy" id="2509614"/>
    <lineage>
        <taxon>Bacteria</taxon>
        <taxon>Pseudomonadati</taxon>
        <taxon>Pseudomonadota</taxon>
        <taxon>Betaproteobacteria</taxon>
        <taxon>Burkholderiales</taxon>
        <taxon>Comamonadaceae</taxon>
        <taxon>Rhodoferax</taxon>
    </lineage>
</organism>
<feature type="region of interest" description="Disordered" evidence="1">
    <location>
        <begin position="414"/>
        <end position="433"/>
    </location>
</feature>
<protein>
    <submittedName>
        <fullName evidence="3">Chromosome partitioning protein ParB</fullName>
    </submittedName>
</protein>
<dbReference type="PANTHER" id="PTHR33375">
    <property type="entry name" value="CHROMOSOME-PARTITIONING PROTEIN PARB-RELATED"/>
    <property type="match status" value="1"/>
</dbReference>
<dbReference type="PANTHER" id="PTHR33375:SF7">
    <property type="entry name" value="CHROMOSOME 2-PARTITIONING PROTEIN PARB-RELATED"/>
    <property type="match status" value="1"/>
</dbReference>
<dbReference type="InterPro" id="IPR036086">
    <property type="entry name" value="ParB/Sulfiredoxin_sf"/>
</dbReference>
<dbReference type="SMART" id="SM00470">
    <property type="entry name" value="ParB"/>
    <property type="match status" value="1"/>
</dbReference>
<evidence type="ECO:0000259" key="2">
    <source>
        <dbReference type="SMART" id="SM00470"/>
    </source>
</evidence>
<feature type="domain" description="ParB-like N-terminal" evidence="2">
    <location>
        <begin position="18"/>
        <end position="116"/>
    </location>
</feature>
<evidence type="ECO:0000313" key="4">
    <source>
        <dbReference type="Proteomes" id="UP000316798"/>
    </source>
</evidence>
<reference evidence="3 4" key="1">
    <citation type="submission" date="2019-01" db="EMBL/GenBank/DDBJ databases">
        <title>Genomic insights into a novel species Rhodoferax sp.</title>
        <authorList>
            <person name="Jin L."/>
        </authorList>
    </citation>
    <scope>NUCLEOTIDE SEQUENCE [LARGE SCALE GENOMIC DNA]</scope>
    <source>
        <strain evidence="3 4">CHu59-6-5</strain>
    </source>
</reference>
<proteinExistence type="predicted"/>
<sequence length="671" mass="73080">MKFSKAEIEAVIEASPRTTVPFNKLILSDTCQARSAGSTSKMSIAELAASIKESNVLQNLIVLKGARGLFEVCAGGRRLEALTLLVNNGDIAENYPVPVLIVPADKALIASLSENVFHIPMHPADEYTAFAKLIGQGKSVEDVAAAFGVTPLVVKRRMKLATVSPQLMTQFREDKIGLDCLMVLASVDDHDKQEQAWAGLPEWNRRPDYLRQLLTQGEIESDRDPVALYVTVKAYEKAGGTLRRDLFSDDDKKAYLLDAPLLDRLATDKLQKKAKQVAAEGWKWVDVRVRYSYDEFVKYGELRKTRREPTEQEAASLVEIETKMAAVHEQMEAVAEAEVDEGDEDSAYEKLEIESEGLQAKIKALEDVLSVWPADLMAQAGCVVYVGNDGTAALKCGLVRPEDRSGMAQAARLAGEGGDDESLVSLPSPKTRPVHSDKLMRRLTAHRVAAVQAELIDRPDVALAAITAHLAGKLLIDGYRRHYGSEEALTMSAINTHTSLPSEAEDMKACAAWQKVDAERAAWAARLPESVDAIFPWVLAHDQATVLQLLTFLVASTVTGVYGVERSKQSTDPLAAALGLDMSNWWSATGPSYFNHVSKGRILDVVTEAVDANAASPLAALKKDAAVMGAEQTMAGTGWLPSCLRTVTNPRVDEEVLTDVREDSDEVALSV</sequence>
<dbReference type="InterPro" id="IPR050336">
    <property type="entry name" value="Chromosome_partition/occlusion"/>
</dbReference>
<dbReference type="Pfam" id="PF02195">
    <property type="entry name" value="ParB_N"/>
    <property type="match status" value="1"/>
</dbReference>
<evidence type="ECO:0000313" key="3">
    <source>
        <dbReference type="EMBL" id="QDL38523.1"/>
    </source>
</evidence>
<dbReference type="KEGG" id="rhf:EUB48_15425"/>
<dbReference type="CDD" id="cd16406">
    <property type="entry name" value="ParB_N_like"/>
    <property type="match status" value="1"/>
</dbReference>
<dbReference type="InterPro" id="IPR003115">
    <property type="entry name" value="ParB_N"/>
</dbReference>
<dbReference type="OrthoDB" id="9813122at2"/>
<dbReference type="Proteomes" id="UP000316798">
    <property type="component" value="Chromosome"/>
</dbReference>
<dbReference type="Gene3D" id="3.90.1530.30">
    <property type="match status" value="1"/>
</dbReference>
<dbReference type="GO" id="GO:0005694">
    <property type="term" value="C:chromosome"/>
    <property type="evidence" value="ECO:0007669"/>
    <property type="project" value="TreeGrafter"/>
</dbReference>
<dbReference type="RefSeq" id="WP_142819970.1">
    <property type="nucleotide sequence ID" value="NZ_CP035503.1"/>
</dbReference>
<name>A0A515DDN3_9BURK</name>
<keyword evidence="4" id="KW-1185">Reference proteome</keyword>
<dbReference type="SUPFAM" id="SSF110849">
    <property type="entry name" value="ParB/Sulfiredoxin"/>
    <property type="match status" value="1"/>
</dbReference>